<sequence>MFILHVVLSESLIAKNKVDDFSFLPPTATRTWSTRNSPKPCLPLTWEERIHQNMEGFEFANSLSFELSPFLVLLGEMKSFATSGYGTPSIAKNQRREERVLSSKAPCWTADVTRLSTWDLNLQEACPKST</sequence>
<evidence type="ECO:0000313" key="2">
    <source>
        <dbReference type="Proteomes" id="UP000266841"/>
    </source>
</evidence>
<reference evidence="1 2" key="1">
    <citation type="journal article" date="2012" name="Genome Biol.">
        <title>Genome and low-iron response of an oceanic diatom adapted to chronic iron limitation.</title>
        <authorList>
            <person name="Lommer M."/>
            <person name="Specht M."/>
            <person name="Roy A.S."/>
            <person name="Kraemer L."/>
            <person name="Andreson R."/>
            <person name="Gutowska M.A."/>
            <person name="Wolf J."/>
            <person name="Bergner S.V."/>
            <person name="Schilhabel M.B."/>
            <person name="Klostermeier U.C."/>
            <person name="Beiko R.G."/>
            <person name="Rosenstiel P."/>
            <person name="Hippler M."/>
            <person name="Laroche J."/>
        </authorList>
    </citation>
    <scope>NUCLEOTIDE SEQUENCE [LARGE SCALE GENOMIC DNA]</scope>
    <source>
        <strain evidence="1 2">CCMP1005</strain>
    </source>
</reference>
<accession>K0T504</accession>
<gene>
    <name evidence="1" type="ORF">THAOC_13637</name>
</gene>
<protein>
    <submittedName>
        <fullName evidence="1">Uncharacterized protein</fullName>
    </submittedName>
</protein>
<name>K0T504_THAOC</name>
<proteinExistence type="predicted"/>
<organism evidence="1 2">
    <name type="scientific">Thalassiosira oceanica</name>
    <name type="common">Marine diatom</name>
    <dbReference type="NCBI Taxonomy" id="159749"/>
    <lineage>
        <taxon>Eukaryota</taxon>
        <taxon>Sar</taxon>
        <taxon>Stramenopiles</taxon>
        <taxon>Ochrophyta</taxon>
        <taxon>Bacillariophyta</taxon>
        <taxon>Coscinodiscophyceae</taxon>
        <taxon>Thalassiosirophycidae</taxon>
        <taxon>Thalassiosirales</taxon>
        <taxon>Thalassiosiraceae</taxon>
        <taxon>Thalassiosira</taxon>
    </lineage>
</organism>
<evidence type="ECO:0000313" key="1">
    <source>
        <dbReference type="EMBL" id="EJK65492.1"/>
    </source>
</evidence>
<dbReference type="AlphaFoldDB" id="K0T504"/>
<comment type="caution">
    <text evidence="1">The sequence shown here is derived from an EMBL/GenBank/DDBJ whole genome shotgun (WGS) entry which is preliminary data.</text>
</comment>
<dbReference type="Proteomes" id="UP000266841">
    <property type="component" value="Unassembled WGS sequence"/>
</dbReference>
<keyword evidence="2" id="KW-1185">Reference proteome</keyword>
<dbReference type="EMBL" id="AGNL01015751">
    <property type="protein sequence ID" value="EJK65492.1"/>
    <property type="molecule type" value="Genomic_DNA"/>
</dbReference>